<dbReference type="EMBL" id="JBHTEK010000001">
    <property type="protein sequence ID" value="MFC7667202.1"/>
    <property type="molecule type" value="Genomic_DNA"/>
</dbReference>
<gene>
    <name evidence="1" type="ORF">ACFQT0_07060</name>
</gene>
<keyword evidence="2" id="KW-1185">Reference proteome</keyword>
<comment type="caution">
    <text evidence="1">The sequence shown here is derived from an EMBL/GenBank/DDBJ whole genome shotgun (WGS) entry which is preliminary data.</text>
</comment>
<evidence type="ECO:0000313" key="1">
    <source>
        <dbReference type="EMBL" id="MFC7667202.1"/>
    </source>
</evidence>
<organism evidence="1 2">
    <name type="scientific">Hymenobacter humi</name>
    <dbReference type="NCBI Taxonomy" id="1411620"/>
    <lineage>
        <taxon>Bacteria</taxon>
        <taxon>Pseudomonadati</taxon>
        <taxon>Bacteroidota</taxon>
        <taxon>Cytophagia</taxon>
        <taxon>Cytophagales</taxon>
        <taxon>Hymenobacteraceae</taxon>
        <taxon>Hymenobacter</taxon>
    </lineage>
</organism>
<name>A0ABW2U1K4_9BACT</name>
<dbReference type="RefSeq" id="WP_380201542.1">
    <property type="nucleotide sequence ID" value="NZ_JBHTEK010000001.1"/>
</dbReference>
<proteinExistence type="predicted"/>
<evidence type="ECO:0000313" key="2">
    <source>
        <dbReference type="Proteomes" id="UP001596513"/>
    </source>
</evidence>
<dbReference type="Proteomes" id="UP001596513">
    <property type="component" value="Unassembled WGS sequence"/>
</dbReference>
<reference evidence="2" key="1">
    <citation type="journal article" date="2019" name="Int. J. Syst. Evol. Microbiol.">
        <title>The Global Catalogue of Microorganisms (GCM) 10K type strain sequencing project: providing services to taxonomists for standard genome sequencing and annotation.</title>
        <authorList>
            <consortium name="The Broad Institute Genomics Platform"/>
            <consortium name="The Broad Institute Genome Sequencing Center for Infectious Disease"/>
            <person name="Wu L."/>
            <person name="Ma J."/>
        </authorList>
    </citation>
    <scope>NUCLEOTIDE SEQUENCE [LARGE SCALE GENOMIC DNA]</scope>
    <source>
        <strain evidence="2">JCM 19635</strain>
    </source>
</reference>
<protein>
    <submittedName>
        <fullName evidence="1">Uncharacterized protein</fullName>
    </submittedName>
</protein>
<sequence>MPTPDLLLLRVAATWPLPGLGLLALPNGATPHLLAQPLHTALPVEIELTTGRLAGVGTVEEISRADTVERGLLLDFGPGVVPTLPAGTGIWLAKNGLPVSA</sequence>
<accession>A0ABW2U1K4</accession>